<dbReference type="Proteomes" id="UP000715781">
    <property type="component" value="Unassembled WGS sequence"/>
</dbReference>
<proteinExistence type="predicted"/>
<name>A0A951Q4L9_9NOST</name>
<organism evidence="1 2">
    <name type="scientific">Mojavia pulchra JT2-VF2</name>
    <dbReference type="NCBI Taxonomy" id="287848"/>
    <lineage>
        <taxon>Bacteria</taxon>
        <taxon>Bacillati</taxon>
        <taxon>Cyanobacteriota</taxon>
        <taxon>Cyanophyceae</taxon>
        <taxon>Nostocales</taxon>
        <taxon>Nostocaceae</taxon>
    </lineage>
</organism>
<sequence>MARTREFAQLLARLRETVDRHIWVSRYGMGTVGNGSTSIGGLLRSQHVATQANIALLSAADNQDYSYIDSNFQPESLQAWGKRACVINVEMKRYQEFVLRGLVADGYTVIDAPDADSDEGGEIIKEVKAASNELYSGELKAIARSAVPEAIADSDDISDAQLKKLQNQRAKTPAERHQQRKAELSHRYEVEVTPELVEKDDDGWYTQLRLHYYLTLGREFLTKRDGKRAKGMAEAGENCIWKPDFNKGQMLSSVLLLENLNLLQFLTPEVQLRGSDEQMQEFKARAVENRYVIKNYLNVTITEKFTPIAIAQKLLDKIDLRLSYVGRLGPRGKRECVYKFLPADDGRDGIFSRWLNRELV</sequence>
<evidence type="ECO:0000313" key="1">
    <source>
        <dbReference type="EMBL" id="MBW4565222.1"/>
    </source>
</evidence>
<dbReference type="EMBL" id="JAHHHN010000033">
    <property type="protein sequence ID" value="MBW4565222.1"/>
    <property type="molecule type" value="Genomic_DNA"/>
</dbReference>
<gene>
    <name evidence="1" type="ORF">KME32_29865</name>
</gene>
<evidence type="ECO:0000313" key="2">
    <source>
        <dbReference type="Proteomes" id="UP000715781"/>
    </source>
</evidence>
<dbReference type="AlphaFoldDB" id="A0A951Q4L9"/>
<accession>A0A951Q4L9</accession>
<reference evidence="1" key="1">
    <citation type="submission" date="2021-05" db="EMBL/GenBank/DDBJ databases">
        <authorList>
            <person name="Pietrasiak N."/>
            <person name="Ward R."/>
            <person name="Stajich J.E."/>
            <person name="Kurbessoian T."/>
        </authorList>
    </citation>
    <scope>NUCLEOTIDE SEQUENCE</scope>
    <source>
        <strain evidence="1">JT2-VF2</strain>
    </source>
</reference>
<protein>
    <submittedName>
        <fullName evidence="1">Uncharacterized protein</fullName>
    </submittedName>
</protein>
<reference evidence="1" key="2">
    <citation type="journal article" date="2022" name="Microbiol. Resour. Announc.">
        <title>Metagenome Sequencing to Explore Phylogenomics of Terrestrial Cyanobacteria.</title>
        <authorList>
            <person name="Ward R.D."/>
            <person name="Stajich J.E."/>
            <person name="Johansen J.R."/>
            <person name="Huntemann M."/>
            <person name="Clum A."/>
            <person name="Foster B."/>
            <person name="Foster B."/>
            <person name="Roux S."/>
            <person name="Palaniappan K."/>
            <person name="Varghese N."/>
            <person name="Mukherjee S."/>
            <person name="Reddy T.B.K."/>
            <person name="Daum C."/>
            <person name="Copeland A."/>
            <person name="Chen I.A."/>
            <person name="Ivanova N.N."/>
            <person name="Kyrpides N.C."/>
            <person name="Shapiro N."/>
            <person name="Eloe-Fadrosh E.A."/>
            <person name="Pietrasiak N."/>
        </authorList>
    </citation>
    <scope>NUCLEOTIDE SEQUENCE</scope>
    <source>
        <strain evidence="1">JT2-VF2</strain>
    </source>
</reference>
<comment type="caution">
    <text evidence="1">The sequence shown here is derived from an EMBL/GenBank/DDBJ whole genome shotgun (WGS) entry which is preliminary data.</text>
</comment>